<sequence>MDKRKFLALTPFVAIGVILVCSWYEMLSVYHYASTIKYIALAFGINMIVYFLKFRYGIILTGIFLVLATINLTPLFVTTVNSSVKIAGIVLPPVDWRVFLLLIYYFIINRSYWKWRK</sequence>
<keyword evidence="1" id="KW-0812">Transmembrane</keyword>
<gene>
    <name evidence="2" type="ORF">F0919_01925</name>
</gene>
<reference evidence="2 3" key="1">
    <citation type="submission" date="2019-09" db="EMBL/GenBank/DDBJ databases">
        <title>Genome sequence and assembly of Taibaiella sp.</title>
        <authorList>
            <person name="Chhetri G."/>
        </authorList>
    </citation>
    <scope>NUCLEOTIDE SEQUENCE [LARGE SCALE GENOMIC DNA]</scope>
    <source>
        <strain evidence="2 3">KVB11</strain>
    </source>
</reference>
<feature type="transmembrane region" description="Helical" evidence="1">
    <location>
        <begin position="59"/>
        <end position="80"/>
    </location>
</feature>
<evidence type="ECO:0000313" key="2">
    <source>
        <dbReference type="EMBL" id="KAA5536448.1"/>
    </source>
</evidence>
<protein>
    <submittedName>
        <fullName evidence="2">Uncharacterized protein</fullName>
    </submittedName>
</protein>
<accession>A0A5M6CMM0</accession>
<dbReference type="AlphaFoldDB" id="A0A5M6CMM0"/>
<feature type="transmembrane region" description="Helical" evidence="1">
    <location>
        <begin position="86"/>
        <end position="107"/>
    </location>
</feature>
<dbReference type="Proteomes" id="UP000323632">
    <property type="component" value="Unassembled WGS sequence"/>
</dbReference>
<dbReference type="RefSeq" id="WP_150031019.1">
    <property type="nucleotide sequence ID" value="NZ_VWSH01000001.1"/>
</dbReference>
<evidence type="ECO:0000313" key="3">
    <source>
        <dbReference type="Proteomes" id="UP000323632"/>
    </source>
</evidence>
<organism evidence="2 3">
    <name type="scientific">Taibaiella lutea</name>
    <dbReference type="NCBI Taxonomy" id="2608001"/>
    <lineage>
        <taxon>Bacteria</taxon>
        <taxon>Pseudomonadati</taxon>
        <taxon>Bacteroidota</taxon>
        <taxon>Chitinophagia</taxon>
        <taxon>Chitinophagales</taxon>
        <taxon>Chitinophagaceae</taxon>
        <taxon>Taibaiella</taxon>
    </lineage>
</organism>
<comment type="caution">
    <text evidence="2">The sequence shown here is derived from an EMBL/GenBank/DDBJ whole genome shotgun (WGS) entry which is preliminary data.</text>
</comment>
<keyword evidence="1" id="KW-0472">Membrane</keyword>
<feature type="transmembrane region" description="Helical" evidence="1">
    <location>
        <begin position="32"/>
        <end position="52"/>
    </location>
</feature>
<keyword evidence="3" id="KW-1185">Reference proteome</keyword>
<feature type="transmembrane region" description="Helical" evidence="1">
    <location>
        <begin position="7"/>
        <end position="26"/>
    </location>
</feature>
<keyword evidence="1" id="KW-1133">Transmembrane helix</keyword>
<evidence type="ECO:0000256" key="1">
    <source>
        <dbReference type="SAM" id="Phobius"/>
    </source>
</evidence>
<proteinExistence type="predicted"/>
<name>A0A5M6CMM0_9BACT</name>
<dbReference type="EMBL" id="VWSH01000001">
    <property type="protein sequence ID" value="KAA5536448.1"/>
    <property type="molecule type" value="Genomic_DNA"/>
</dbReference>